<gene>
    <name evidence="2" type="ORF">Rt10032_c07g3148</name>
</gene>
<reference evidence="2 3" key="1">
    <citation type="submission" date="2019-07" db="EMBL/GenBank/DDBJ databases">
        <title>Rhodotorula toruloides NBRC10032 genome sequencing.</title>
        <authorList>
            <person name="Shida Y."/>
            <person name="Takaku H."/>
            <person name="Ogasawara W."/>
            <person name="Mori K."/>
        </authorList>
    </citation>
    <scope>NUCLEOTIDE SEQUENCE [LARGE SCALE GENOMIC DNA]</scope>
    <source>
        <strain evidence="2 3">NBRC10032</strain>
    </source>
</reference>
<protein>
    <submittedName>
        <fullName evidence="2">Uncharacterized protein</fullName>
    </submittedName>
</protein>
<organism evidence="2 3">
    <name type="scientific">Rhodotorula toruloides</name>
    <name type="common">Yeast</name>
    <name type="synonym">Rhodosporidium toruloides</name>
    <dbReference type="NCBI Taxonomy" id="5286"/>
    <lineage>
        <taxon>Eukaryota</taxon>
        <taxon>Fungi</taxon>
        <taxon>Dikarya</taxon>
        <taxon>Basidiomycota</taxon>
        <taxon>Pucciniomycotina</taxon>
        <taxon>Microbotryomycetes</taxon>
        <taxon>Sporidiobolales</taxon>
        <taxon>Sporidiobolaceae</taxon>
        <taxon>Rhodotorula</taxon>
    </lineage>
</organism>
<evidence type="ECO:0000313" key="2">
    <source>
        <dbReference type="EMBL" id="GEM09131.1"/>
    </source>
</evidence>
<sequence>MFSAPGRAAKDAKGKGMVVEGAVPAAKAARPWKEAGSLLQQSFTIYKITALHSFPLLSSSTSSAQYSSFAQSLRSYISQQLALEATGASRMSRRMVRAKRVEAGYVDVPLFGGNGARPAMVEVELGDGNENAPSTSMTTKTANSQRTSTFVFLPHATNKSLSLILVKSADPTVVHLFTTFISTRFDALIHPFRIVPPRMLNLLETLVLHRDRLLEEKASTDETALATNMTFAFPPSIAKEGLSTMTLTLPPAILPYLASDPSSSFVSRLTAHMIQTTSIPLSSLFLVRLGAGRGTFVHSGQGAGAGGARVKFFRGAEEGGEIRRVLEELVRAAEDTVPPGGPAPFLSPASPFDPIQSVNSPSILPAGPLSTDGKGKMHFDSRRWKVQKEGKKQVCMRDVYGTSARFEFALKNETLVKTPEGLHGSISESFKLDYDATRVFYIEACLPYGIKSWSGQNGGPLGGFGFDVGHKDNTTVKITEDRKVQSTSAKSPSAKQAEVKAKDSANLDL</sequence>
<dbReference type="InterPro" id="IPR025204">
    <property type="entry name" value="CENP-L"/>
</dbReference>
<dbReference type="Proteomes" id="UP000321518">
    <property type="component" value="Unassembled WGS sequence"/>
</dbReference>
<feature type="compositionally biased region" description="Basic and acidic residues" evidence="1">
    <location>
        <begin position="497"/>
        <end position="509"/>
    </location>
</feature>
<proteinExistence type="predicted"/>
<dbReference type="Pfam" id="PF13092">
    <property type="entry name" value="CENP-L"/>
    <property type="match status" value="1"/>
</dbReference>
<name>A0A511KFI0_RHOTO</name>
<feature type="region of interest" description="Disordered" evidence="1">
    <location>
        <begin position="479"/>
        <end position="509"/>
    </location>
</feature>
<feature type="compositionally biased region" description="Polar residues" evidence="1">
    <location>
        <begin position="485"/>
        <end position="494"/>
    </location>
</feature>
<comment type="caution">
    <text evidence="2">The sequence shown here is derived from an EMBL/GenBank/DDBJ whole genome shotgun (WGS) entry which is preliminary data.</text>
</comment>
<dbReference type="AlphaFoldDB" id="A0A511KFI0"/>
<evidence type="ECO:0000256" key="1">
    <source>
        <dbReference type="SAM" id="MobiDB-lite"/>
    </source>
</evidence>
<evidence type="ECO:0000313" key="3">
    <source>
        <dbReference type="Proteomes" id="UP000321518"/>
    </source>
</evidence>
<accession>A0A511KFI0</accession>
<dbReference type="OrthoDB" id="2528080at2759"/>
<dbReference type="EMBL" id="BJWK01000007">
    <property type="protein sequence ID" value="GEM09131.1"/>
    <property type="molecule type" value="Genomic_DNA"/>
</dbReference>